<evidence type="ECO:0000313" key="4">
    <source>
        <dbReference type="EnsemblMetazoa" id="MESCA009500-PA"/>
    </source>
</evidence>
<dbReference type="AlphaFoldDB" id="T1H034"/>
<keyword evidence="2" id="KW-0175">Coiled coil</keyword>
<dbReference type="FunFam" id="1.10.150.50:FF:000007">
    <property type="entry name" value="Liprin-beta-1 isoform 1"/>
    <property type="match status" value="1"/>
</dbReference>
<dbReference type="SMART" id="SM00454">
    <property type="entry name" value="SAM"/>
    <property type="match status" value="3"/>
</dbReference>
<sequence length="352" mass="40736">LYFTGIKHIWGKLRRCNSGNLEEYLLDDSFRRGSNIRSTTNGRIEYPTKLNEASLKSYRLWNLQDICNWLSHLQMDIYINDCRRWLGKGNHQDIFDVSPIDISRELNLKHQLHRKKIILALNELVGKETDITATNAGKLNNIWVIRWLDDIGLPQYKDTFMEAIIDGRMLHKLTMDDLNQLQVTSCLHIASIKNAIFVSGRLNNWKPDSLIRRSKEDNSSNENSKVYLWTAHRVMEWLKAVDLAEYAPNLRGAGVHGGLIYFEPRFNADLLADLLSIPSSKTLLRRHLATHFKELLGHEKIKEKRDAESNPNIQSLTIAAKMKFPKKTQFSLKRRKSSKSLKILIGLTMFVL</sequence>
<dbReference type="PROSITE" id="PS50105">
    <property type="entry name" value="SAM_DOMAIN"/>
    <property type="match status" value="2"/>
</dbReference>
<reference evidence="5" key="1">
    <citation type="submission" date="2013-02" db="EMBL/GenBank/DDBJ databases">
        <authorList>
            <person name="Hughes D."/>
        </authorList>
    </citation>
    <scope>NUCLEOTIDE SEQUENCE</scope>
    <source>
        <strain>Durham</strain>
        <strain evidence="5">NC isolate 2 -- Noor lab</strain>
    </source>
</reference>
<name>T1H034_MEGSC</name>
<dbReference type="Proteomes" id="UP000015102">
    <property type="component" value="Unassembled WGS sequence"/>
</dbReference>
<keyword evidence="1" id="KW-0677">Repeat</keyword>
<dbReference type="Gene3D" id="1.10.150.50">
    <property type="entry name" value="Transcription Factor, Ets-1"/>
    <property type="match status" value="3"/>
</dbReference>
<dbReference type="Pfam" id="PF07647">
    <property type="entry name" value="SAM_2"/>
    <property type="match status" value="1"/>
</dbReference>
<dbReference type="PANTHER" id="PTHR12587:SF14">
    <property type="entry name" value="AT31531P"/>
    <property type="match status" value="1"/>
</dbReference>
<dbReference type="PANTHER" id="PTHR12587">
    <property type="entry name" value="LAR INTERACTING PROTEIN LIP -RELATED PROTEIN"/>
    <property type="match status" value="1"/>
</dbReference>
<dbReference type="EMBL" id="CAQQ02385876">
    <property type="status" value="NOT_ANNOTATED_CDS"/>
    <property type="molecule type" value="Genomic_DNA"/>
</dbReference>
<evidence type="ECO:0000256" key="1">
    <source>
        <dbReference type="ARBA" id="ARBA00022737"/>
    </source>
</evidence>
<dbReference type="Pfam" id="PF00536">
    <property type="entry name" value="SAM_1"/>
    <property type="match status" value="1"/>
</dbReference>
<proteinExistence type="predicted"/>
<dbReference type="InterPro" id="IPR001660">
    <property type="entry name" value="SAM"/>
</dbReference>
<dbReference type="OMA" id="FARWDTE"/>
<evidence type="ECO:0000259" key="3">
    <source>
        <dbReference type="PROSITE" id="PS50105"/>
    </source>
</evidence>
<evidence type="ECO:0000313" key="5">
    <source>
        <dbReference type="Proteomes" id="UP000015102"/>
    </source>
</evidence>
<feature type="domain" description="SAM" evidence="3">
    <location>
        <begin position="61"/>
        <end position="127"/>
    </location>
</feature>
<dbReference type="InterPro" id="IPR037619">
    <property type="entry name" value="LIPB1/2_SAM_3rd"/>
</dbReference>
<dbReference type="GO" id="GO:0007528">
    <property type="term" value="P:neuromuscular junction development"/>
    <property type="evidence" value="ECO:0007669"/>
    <property type="project" value="TreeGrafter"/>
</dbReference>
<accession>T1H034</accession>
<evidence type="ECO:0000256" key="2">
    <source>
        <dbReference type="ARBA" id="ARBA00023054"/>
    </source>
</evidence>
<dbReference type="SUPFAM" id="SSF47769">
    <property type="entry name" value="SAM/Pointed domain"/>
    <property type="match status" value="3"/>
</dbReference>
<dbReference type="HOGENOM" id="CLU_011689_0_0_1"/>
<reference evidence="4" key="2">
    <citation type="submission" date="2015-06" db="UniProtKB">
        <authorList>
            <consortium name="EnsemblMetazoa"/>
        </authorList>
    </citation>
    <scope>IDENTIFICATION</scope>
</reference>
<keyword evidence="5" id="KW-1185">Reference proteome</keyword>
<feature type="domain" description="SAM" evidence="3">
    <location>
        <begin position="144"/>
        <end position="196"/>
    </location>
</feature>
<dbReference type="CDD" id="cd09566">
    <property type="entry name" value="SAM_liprin-beta1_2_repeat2"/>
    <property type="match status" value="1"/>
</dbReference>
<dbReference type="InterPro" id="IPR013761">
    <property type="entry name" value="SAM/pointed_sf"/>
</dbReference>
<organism evidence="4 5">
    <name type="scientific">Megaselia scalaris</name>
    <name type="common">Humpbacked fly</name>
    <name type="synonym">Phora scalaris</name>
    <dbReference type="NCBI Taxonomy" id="36166"/>
    <lineage>
        <taxon>Eukaryota</taxon>
        <taxon>Metazoa</taxon>
        <taxon>Ecdysozoa</taxon>
        <taxon>Arthropoda</taxon>
        <taxon>Hexapoda</taxon>
        <taxon>Insecta</taxon>
        <taxon>Pterygota</taxon>
        <taxon>Neoptera</taxon>
        <taxon>Endopterygota</taxon>
        <taxon>Diptera</taxon>
        <taxon>Brachycera</taxon>
        <taxon>Muscomorpha</taxon>
        <taxon>Platypezoidea</taxon>
        <taxon>Phoridae</taxon>
        <taxon>Megaseliini</taxon>
        <taxon>Megaselia</taxon>
    </lineage>
</organism>
<protein>
    <recommendedName>
        <fullName evidence="3">SAM domain-containing protein</fullName>
    </recommendedName>
</protein>
<dbReference type="GO" id="GO:0048786">
    <property type="term" value="C:presynaptic active zone"/>
    <property type="evidence" value="ECO:0007669"/>
    <property type="project" value="TreeGrafter"/>
</dbReference>
<dbReference type="STRING" id="36166.T1H034"/>
<dbReference type="InterPro" id="IPR029515">
    <property type="entry name" value="Liprin"/>
</dbReference>
<dbReference type="EnsemblMetazoa" id="MESCA009500-RA">
    <property type="protein sequence ID" value="MESCA009500-PA"/>
    <property type="gene ID" value="MESCA009500"/>
</dbReference>
<dbReference type="CDD" id="cd09569">
    <property type="entry name" value="SAM_liprin-beta1_2_repeat3"/>
    <property type="match status" value="1"/>
</dbReference>
<dbReference type="InterPro" id="IPR037618">
    <property type="entry name" value="LIPB1/2_SAM_2nd"/>
</dbReference>